<dbReference type="OrthoDB" id="8614104at2"/>
<evidence type="ECO:0000313" key="3">
    <source>
        <dbReference type="Proteomes" id="UP000023785"/>
    </source>
</evidence>
<dbReference type="PIRSF" id="PIRSF034565">
    <property type="entry name" value="UCP034565"/>
    <property type="match status" value="1"/>
</dbReference>
<feature type="domain" description="Phage head morphogenesis" evidence="1">
    <location>
        <begin position="152"/>
        <end position="244"/>
    </location>
</feature>
<dbReference type="RefSeq" id="WP_023271665.1">
    <property type="nucleotide sequence ID" value="NZ_KI530712.1"/>
</dbReference>
<dbReference type="Pfam" id="PF04233">
    <property type="entry name" value="Phage_Mu_F"/>
    <property type="match status" value="1"/>
</dbReference>
<sequence>MAQVNDAVTRHQVHILRYGNGLFKDLVPYLEKAIKAAKLALFDFGDGYSQELRLKQLQDDLNAIYKEMHDRGIDLFSDFANYEASFNEKLLNQETKPDVGVQSANVDDIATRPLKLEVGQGTQSINITGALQSLGIKQSADIISEIHLGSANDENINDIAKRINDGVTKYKQQLQSVALTLTNHVATEARLDTFKANSDILDGWRWVSTLDSRTSAICQARDQEILPLDSPIKPPAHYRCRSTLVPVIKKQYAVDVDFKRPAVGVDGTQQVSAKTSYQDWLAKQPSSFQKDVLGPTRAKLFKDGNLTLDKFIDSDGNTLTLDELKQKEPQAFKRAGLAN</sequence>
<proteinExistence type="predicted"/>
<accession>V2TU56</accession>
<dbReference type="HOGENOM" id="CLU_036295_0_0_6"/>
<dbReference type="InterPro" id="IPR006528">
    <property type="entry name" value="Phage_head_morphogenesis_dom"/>
</dbReference>
<evidence type="ECO:0000259" key="1">
    <source>
        <dbReference type="Pfam" id="PF04233"/>
    </source>
</evidence>
<protein>
    <recommendedName>
        <fullName evidence="1">Phage head morphogenesis domain-containing protein</fullName>
    </recommendedName>
</protein>
<keyword evidence="3" id="KW-1185">Reference proteome</keyword>
<dbReference type="Proteomes" id="UP000023785">
    <property type="component" value="Unassembled WGS sequence"/>
</dbReference>
<evidence type="ECO:0000313" key="2">
    <source>
        <dbReference type="EMBL" id="ESK41072.1"/>
    </source>
</evidence>
<dbReference type="EMBL" id="AYER01000001">
    <property type="protein sequence ID" value="ESK41072.1"/>
    <property type="molecule type" value="Genomic_DNA"/>
</dbReference>
<comment type="caution">
    <text evidence="2">The sequence shown here is derived from an EMBL/GenBank/DDBJ whole genome shotgun (WGS) entry which is preliminary data.</text>
</comment>
<dbReference type="STRING" id="1392540.P256_00057"/>
<dbReference type="eggNOG" id="COG2369">
    <property type="taxonomic scope" value="Bacteria"/>
</dbReference>
<gene>
    <name evidence="2" type="ORF">P256_00057</name>
</gene>
<reference evidence="2 3" key="1">
    <citation type="submission" date="2013-10" db="EMBL/GenBank/DDBJ databases">
        <title>The Genome Sequence of Acinetobacter nectaris CIP 110549.</title>
        <authorList>
            <consortium name="The Broad Institute Genomics Platform"/>
            <consortium name="The Broad Institute Genome Sequencing Center for Infectious Disease"/>
            <person name="Cerqueira G."/>
            <person name="Feldgarden M."/>
            <person name="Courvalin P."/>
            <person name="Grillot-Courvalin C."/>
            <person name="Clermont D."/>
            <person name="Rocha E."/>
            <person name="Yoon E.-J."/>
            <person name="Nemec A."/>
            <person name="Young S.K."/>
            <person name="Zeng Q."/>
            <person name="Gargeya S."/>
            <person name="Fitzgerald M."/>
            <person name="Abouelleil A."/>
            <person name="Alvarado L."/>
            <person name="Berlin A.M."/>
            <person name="Chapman S.B."/>
            <person name="Gainer-Dewar J."/>
            <person name="Goldberg J."/>
            <person name="Gnerre S."/>
            <person name="Griggs A."/>
            <person name="Gujja S."/>
            <person name="Hansen M."/>
            <person name="Howarth C."/>
            <person name="Imamovic A."/>
            <person name="Ireland A."/>
            <person name="Larimer J."/>
            <person name="McCowan C."/>
            <person name="Murphy C."/>
            <person name="Pearson M."/>
            <person name="Poon T.W."/>
            <person name="Priest M."/>
            <person name="Roberts A."/>
            <person name="Saif S."/>
            <person name="Shea T."/>
            <person name="Sykes S."/>
            <person name="Wortman J."/>
            <person name="Nusbaum C."/>
            <person name="Birren B."/>
        </authorList>
    </citation>
    <scope>NUCLEOTIDE SEQUENCE [LARGE SCALE GENOMIC DNA]</scope>
    <source>
        <strain evidence="2 3">CIP 110549</strain>
    </source>
</reference>
<dbReference type="AlphaFoldDB" id="V2TU56"/>
<organism evidence="2 3">
    <name type="scientific">Acinetobacter nectaris CIP 110549</name>
    <dbReference type="NCBI Taxonomy" id="1392540"/>
    <lineage>
        <taxon>Bacteria</taxon>
        <taxon>Pseudomonadati</taxon>
        <taxon>Pseudomonadota</taxon>
        <taxon>Gammaproteobacteria</taxon>
        <taxon>Moraxellales</taxon>
        <taxon>Moraxellaceae</taxon>
        <taxon>Acinetobacter</taxon>
    </lineage>
</organism>
<dbReference type="NCBIfam" id="TIGR01641">
    <property type="entry name" value="phageSPP1_gp7"/>
    <property type="match status" value="1"/>
</dbReference>
<dbReference type="InterPro" id="IPR017029">
    <property type="entry name" value="Phage_head_put"/>
</dbReference>
<dbReference type="PATRIC" id="fig|1392540.3.peg.53"/>
<name>V2TU56_9GAMM</name>